<dbReference type="Proteomes" id="UP000662939">
    <property type="component" value="Chromosome"/>
</dbReference>
<sequence length="343" mass="37526">MSTFSKPNLPGRSDWGLENFNVVHSALKTALIDATVIHTLNEISENRQYLPDGVDWVSRLGLPYALRGQYAVYLDHTFRHVFRDEAIGIIADATGAAEEVFAEYDLWRTFSNVDLSSVTEFADSALEVVREFAGHFTGLGDASSSTSGGSNDIQSIRSTLGPDNWQEAVASVYRERFIDQLEPTAARHAFVASSISETAAAYQAAIRSTQLSIYQLMHSLIDSLYQSVGVTQIDFTDTLKVVTDFMKVGKGSISRADSIIDSMAAAQNFSIGSYSITVTEGNPLDLYADAAAQLGDYISQTLSELESLNSNMKDMLAELTSMRASEISFIQASDVFLWARVLS</sequence>
<reference evidence="2" key="1">
    <citation type="submission" date="2021-02" db="EMBL/GenBank/DDBJ databases">
        <title>Natronoglycomyces albus gen. nov., sp. nov, a haloalkaliphilic actinobacterium from a soda solonchak soil.</title>
        <authorList>
            <person name="Sorokin D.Y."/>
            <person name="Khijniak T.V."/>
            <person name="Zakharycheva A.P."/>
            <person name="Boueva O.V."/>
            <person name="Ariskina E.V."/>
            <person name="Hahnke R.L."/>
            <person name="Bunk B."/>
            <person name="Sproer C."/>
            <person name="Schumann P."/>
            <person name="Evtushenko L.I."/>
            <person name="Kublanov I.V."/>
        </authorList>
    </citation>
    <scope>NUCLEOTIDE SEQUENCE</scope>
    <source>
        <strain evidence="2">DSM 106290</strain>
    </source>
</reference>
<feature type="coiled-coil region" evidence="1">
    <location>
        <begin position="298"/>
        <end position="325"/>
    </location>
</feature>
<proteinExistence type="predicted"/>
<name>A0A895XSD1_9ACTN</name>
<keyword evidence="1" id="KW-0175">Coiled coil</keyword>
<evidence type="ECO:0000313" key="2">
    <source>
        <dbReference type="EMBL" id="QSB05170.1"/>
    </source>
</evidence>
<organism evidence="2 3">
    <name type="scientific">Natronoglycomyces albus</name>
    <dbReference type="NCBI Taxonomy" id="2811108"/>
    <lineage>
        <taxon>Bacteria</taxon>
        <taxon>Bacillati</taxon>
        <taxon>Actinomycetota</taxon>
        <taxon>Actinomycetes</taxon>
        <taxon>Glycomycetales</taxon>
        <taxon>Glycomycetaceae</taxon>
        <taxon>Natronoglycomyces</taxon>
    </lineage>
</organism>
<dbReference type="KEGG" id="nav:JQS30_15660"/>
<dbReference type="RefSeq" id="WP_213171172.1">
    <property type="nucleotide sequence ID" value="NZ_CP070496.1"/>
</dbReference>
<dbReference type="EMBL" id="CP070496">
    <property type="protein sequence ID" value="QSB05170.1"/>
    <property type="molecule type" value="Genomic_DNA"/>
</dbReference>
<protein>
    <submittedName>
        <fullName evidence="2">Uncharacterized protein</fullName>
    </submittedName>
</protein>
<evidence type="ECO:0000256" key="1">
    <source>
        <dbReference type="SAM" id="Coils"/>
    </source>
</evidence>
<keyword evidence="3" id="KW-1185">Reference proteome</keyword>
<evidence type="ECO:0000313" key="3">
    <source>
        <dbReference type="Proteomes" id="UP000662939"/>
    </source>
</evidence>
<gene>
    <name evidence="2" type="ORF">JQS30_15660</name>
</gene>
<accession>A0A895XSD1</accession>
<dbReference type="AlphaFoldDB" id="A0A895XSD1"/>